<dbReference type="PANTHER" id="PTHR39560">
    <property type="entry name" value="PROTEIN ADENYLYLTRANSFERASE FIC-RELATED"/>
    <property type="match status" value="1"/>
</dbReference>
<reference evidence="9 10" key="1">
    <citation type="submission" date="2016-10" db="EMBL/GenBank/DDBJ databases">
        <title>Evaluation of Human, Veterinary and Environmental Mycobacterium chelonae Isolates by Core Genome Phylogenomic Analysis, Targeted Gene Comparison, and Anti-microbial Susceptibility Patterns: A Tale of Mistaken Identities.</title>
        <authorList>
            <person name="Fogelson S.B."/>
            <person name="Camus A.C."/>
            <person name="Lorenz W."/>
            <person name="Vasireddy R."/>
            <person name="Vasireddy S."/>
            <person name="Smith T."/>
            <person name="Brown-Elliott B.A."/>
            <person name="Wallace R.J.Jr."/>
            <person name="Hasan N.A."/>
            <person name="Reischl U."/>
            <person name="Sanchez S."/>
        </authorList>
    </citation>
    <scope>NUCLEOTIDE SEQUENCE [LARGE SCALE GENOMIC DNA]</scope>
    <source>
        <strain evidence="9 10">1559</strain>
    </source>
</reference>
<name>A0A1S1LHK2_9MYCO</name>
<evidence type="ECO:0000313" key="10">
    <source>
        <dbReference type="Proteomes" id="UP000179616"/>
    </source>
</evidence>
<proteinExistence type="predicted"/>
<evidence type="ECO:0000313" key="9">
    <source>
        <dbReference type="EMBL" id="OHU31664.1"/>
    </source>
</evidence>
<dbReference type="GeneID" id="57165192"/>
<dbReference type="GO" id="GO:0070733">
    <property type="term" value="F:AMPylase activity"/>
    <property type="evidence" value="ECO:0007669"/>
    <property type="project" value="UniProtKB-EC"/>
</dbReference>
<dbReference type="InterPro" id="IPR036597">
    <property type="entry name" value="Fido-like_dom_sf"/>
</dbReference>
<evidence type="ECO:0000259" key="8">
    <source>
        <dbReference type="PROSITE" id="PS51459"/>
    </source>
</evidence>
<evidence type="ECO:0000256" key="3">
    <source>
        <dbReference type="ARBA" id="ARBA00022741"/>
    </source>
</evidence>
<evidence type="ECO:0000256" key="7">
    <source>
        <dbReference type="ARBA" id="ARBA00048696"/>
    </source>
</evidence>
<dbReference type="PROSITE" id="PS51459">
    <property type="entry name" value="FIDO"/>
    <property type="match status" value="1"/>
</dbReference>
<evidence type="ECO:0000256" key="4">
    <source>
        <dbReference type="ARBA" id="ARBA00022840"/>
    </source>
</evidence>
<comment type="catalytic activity">
    <reaction evidence="6">
        <text>L-threonyl-[protein] + ATP = 3-O-(5'-adenylyl)-L-threonyl-[protein] + diphosphate</text>
        <dbReference type="Rhea" id="RHEA:54292"/>
        <dbReference type="Rhea" id="RHEA-COMP:11060"/>
        <dbReference type="Rhea" id="RHEA-COMP:13847"/>
        <dbReference type="ChEBI" id="CHEBI:30013"/>
        <dbReference type="ChEBI" id="CHEBI:30616"/>
        <dbReference type="ChEBI" id="CHEBI:33019"/>
        <dbReference type="ChEBI" id="CHEBI:138113"/>
        <dbReference type="EC" id="2.7.7.108"/>
    </reaction>
</comment>
<dbReference type="GO" id="GO:0005524">
    <property type="term" value="F:ATP binding"/>
    <property type="evidence" value="ECO:0007669"/>
    <property type="project" value="UniProtKB-KW"/>
</dbReference>
<dbReference type="SUPFAM" id="SSF140931">
    <property type="entry name" value="Fic-like"/>
    <property type="match status" value="1"/>
</dbReference>
<protein>
    <recommendedName>
        <fullName evidence="5">protein adenylyltransferase</fullName>
        <ecNumber evidence="5">2.7.7.108</ecNumber>
    </recommendedName>
</protein>
<organism evidence="9 10">
    <name type="scientific">Mycobacteroides franklinii</name>
    <dbReference type="NCBI Taxonomy" id="948102"/>
    <lineage>
        <taxon>Bacteria</taxon>
        <taxon>Bacillati</taxon>
        <taxon>Actinomycetota</taxon>
        <taxon>Actinomycetes</taxon>
        <taxon>Mycobacteriales</taxon>
        <taxon>Mycobacteriaceae</taxon>
        <taxon>Mycobacteroides</taxon>
    </lineage>
</organism>
<sequence>MPHHAWDTGDLDQNWLGYLIPGTTVLRNRVGATTMEALRDAENDLVEVRLLELRERPTLIGARTYDLAHMKAIHHHLFQDVYDWAGELRTVGIEKGGESFCPPANVNQPMGHVAMRIHELNRLKVVTATDLAHTVAYLYDYVNYAHPFREGNGRTTREFFDQLLAERGTGLDWERTDDVELHGSCHAARAESELHGLTAMFEKIIDNNPAYYW</sequence>
<dbReference type="Gene3D" id="1.10.3290.10">
    <property type="entry name" value="Fido-like domain"/>
    <property type="match status" value="1"/>
</dbReference>
<keyword evidence="1" id="KW-0808">Transferase</keyword>
<keyword evidence="2" id="KW-0548">Nucleotidyltransferase</keyword>
<evidence type="ECO:0000256" key="6">
    <source>
        <dbReference type="ARBA" id="ARBA00047939"/>
    </source>
</evidence>
<dbReference type="PANTHER" id="PTHR39560:SF1">
    <property type="entry name" value="PROTEIN ADENYLYLTRANSFERASE FIC-RELATED"/>
    <property type="match status" value="1"/>
</dbReference>
<evidence type="ECO:0000256" key="1">
    <source>
        <dbReference type="ARBA" id="ARBA00022679"/>
    </source>
</evidence>
<evidence type="ECO:0000256" key="2">
    <source>
        <dbReference type="ARBA" id="ARBA00022695"/>
    </source>
</evidence>
<dbReference type="EMBL" id="MLIK01000003">
    <property type="protein sequence ID" value="OHU31664.1"/>
    <property type="molecule type" value="Genomic_DNA"/>
</dbReference>
<dbReference type="AlphaFoldDB" id="A0A1S1LHK2"/>
<dbReference type="RefSeq" id="WP_070934865.1">
    <property type="nucleotide sequence ID" value="NZ_MLIK01000003.1"/>
</dbReference>
<feature type="domain" description="Fido" evidence="8">
    <location>
        <begin position="65"/>
        <end position="203"/>
    </location>
</feature>
<evidence type="ECO:0000256" key="5">
    <source>
        <dbReference type="ARBA" id="ARBA00034531"/>
    </source>
</evidence>
<keyword evidence="3" id="KW-0547">Nucleotide-binding</keyword>
<dbReference type="Proteomes" id="UP000179616">
    <property type="component" value="Unassembled WGS sequence"/>
</dbReference>
<gene>
    <name evidence="9" type="ORF">BKG76_00125</name>
</gene>
<dbReference type="STRING" id="948102.BKG76_00125"/>
<comment type="catalytic activity">
    <reaction evidence="7">
        <text>L-tyrosyl-[protein] + ATP = O-(5'-adenylyl)-L-tyrosyl-[protein] + diphosphate</text>
        <dbReference type="Rhea" id="RHEA:54288"/>
        <dbReference type="Rhea" id="RHEA-COMP:10136"/>
        <dbReference type="Rhea" id="RHEA-COMP:13846"/>
        <dbReference type="ChEBI" id="CHEBI:30616"/>
        <dbReference type="ChEBI" id="CHEBI:33019"/>
        <dbReference type="ChEBI" id="CHEBI:46858"/>
        <dbReference type="ChEBI" id="CHEBI:83624"/>
        <dbReference type="EC" id="2.7.7.108"/>
    </reaction>
</comment>
<dbReference type="Pfam" id="PF02661">
    <property type="entry name" value="Fic"/>
    <property type="match status" value="1"/>
</dbReference>
<dbReference type="OrthoDB" id="9813719at2"/>
<dbReference type="EC" id="2.7.7.108" evidence="5"/>
<accession>A0A1S1LHK2</accession>
<comment type="caution">
    <text evidence="9">The sequence shown here is derived from an EMBL/GenBank/DDBJ whole genome shotgun (WGS) entry which is preliminary data.</text>
</comment>
<dbReference type="GO" id="GO:0051302">
    <property type="term" value="P:regulation of cell division"/>
    <property type="evidence" value="ECO:0007669"/>
    <property type="project" value="TreeGrafter"/>
</dbReference>
<dbReference type="InterPro" id="IPR003812">
    <property type="entry name" value="Fido"/>
</dbReference>
<keyword evidence="4" id="KW-0067">ATP-binding</keyword>